<protein>
    <recommendedName>
        <fullName evidence="3">HEPN domain-containing protein</fullName>
    </recommendedName>
</protein>
<accession>A0ABS5GZN8</accession>
<reference evidence="1 2" key="1">
    <citation type="submission" date="2021-04" db="EMBL/GenBank/DDBJ databases">
        <title>novel species isolated from subtropical streams in China.</title>
        <authorList>
            <person name="Lu H."/>
        </authorList>
    </citation>
    <scope>NUCLEOTIDE SEQUENCE [LARGE SCALE GENOMIC DNA]</scope>
    <source>
        <strain evidence="1 2">FT147W</strain>
    </source>
</reference>
<sequence length="160" mass="18099">MHANFGFFIQVMTYGTSQSNARNYWQQRQKWFESKVFAHEEWGSYLIGEQASALTVEVQACYCVGAWVAATALAFSVVEAHLVDLANGTAPPNAKQLLEQTSLGEEYQTLRLRRNRLLHLRLEEPGITVDQQWGNREELQAEAEHAIELMLAVLYSNPGV</sequence>
<gene>
    <name evidence="1" type="ORF">KDM87_04970</name>
</gene>
<keyword evidence="2" id="KW-1185">Reference proteome</keyword>
<dbReference type="EMBL" id="JAGSPK010000002">
    <property type="protein sequence ID" value="MBR7791941.1"/>
    <property type="molecule type" value="Genomic_DNA"/>
</dbReference>
<organism evidence="1 2">
    <name type="scientific">Undibacterium rivi</name>
    <dbReference type="NCBI Taxonomy" id="2828729"/>
    <lineage>
        <taxon>Bacteria</taxon>
        <taxon>Pseudomonadati</taxon>
        <taxon>Pseudomonadota</taxon>
        <taxon>Betaproteobacteria</taxon>
        <taxon>Burkholderiales</taxon>
        <taxon>Oxalobacteraceae</taxon>
        <taxon>Undibacterium</taxon>
    </lineage>
</organism>
<proteinExistence type="predicted"/>
<comment type="caution">
    <text evidence="1">The sequence shown here is derived from an EMBL/GenBank/DDBJ whole genome shotgun (WGS) entry which is preliminary data.</text>
</comment>
<evidence type="ECO:0000313" key="2">
    <source>
        <dbReference type="Proteomes" id="UP000682982"/>
    </source>
</evidence>
<evidence type="ECO:0000313" key="1">
    <source>
        <dbReference type="EMBL" id="MBR7791941.1"/>
    </source>
</evidence>
<evidence type="ECO:0008006" key="3">
    <source>
        <dbReference type="Google" id="ProtNLM"/>
    </source>
</evidence>
<name>A0ABS5GZN8_9BURK</name>
<dbReference type="Proteomes" id="UP000682982">
    <property type="component" value="Unassembled WGS sequence"/>
</dbReference>
<dbReference type="RefSeq" id="WP_212678062.1">
    <property type="nucleotide sequence ID" value="NZ_JAGSPK010000002.1"/>
</dbReference>